<evidence type="ECO:0000313" key="2">
    <source>
        <dbReference type="EMBL" id="AVJ48760.1"/>
    </source>
</evidence>
<name>A0A2P1CBZ9_9CAUD</name>
<dbReference type="EMBL" id="MG812496">
    <property type="protein sequence ID" value="AVJ48760.1"/>
    <property type="molecule type" value="Genomic_DNA"/>
</dbReference>
<evidence type="ECO:0008006" key="4">
    <source>
        <dbReference type="Google" id="ProtNLM"/>
    </source>
</evidence>
<keyword evidence="3" id="KW-1185">Reference proteome</keyword>
<dbReference type="Proteomes" id="UP000241541">
    <property type="component" value="Segment"/>
</dbReference>
<sequence>MAGAQVRVEGARELRRSMRRAELDLAELKETHARVAALVATRGQSAAPVQSGRLAATVRAGATRTAAVVRAGRKSVPYAGPIHWGWPARGITAQPWLTTAAAESEPAWLAVYTEAVEDILDRIEGARGIS</sequence>
<reference evidence="2 3" key="1">
    <citation type="submission" date="2018-01" db="EMBL/GenBank/DDBJ databases">
        <authorList>
            <person name="Gaut B.S."/>
            <person name="Morton B.R."/>
            <person name="Clegg M.T."/>
            <person name="Duvall M.R."/>
        </authorList>
    </citation>
    <scope>NUCLEOTIDE SEQUENCE [LARGE SCALE GENOMIC DNA]</scope>
</reference>
<gene>
    <name evidence="2" type="ORF">SEA_SALLYSPECIAL_12</name>
</gene>
<evidence type="ECO:0000256" key="1">
    <source>
        <dbReference type="SAM" id="Coils"/>
    </source>
</evidence>
<accession>A0A2P1CBZ9</accession>
<organism evidence="2 3">
    <name type="scientific">Gordonia phage SallySpecial</name>
    <dbReference type="NCBI Taxonomy" id="2079570"/>
    <lineage>
        <taxon>Viruses</taxon>
        <taxon>Duplodnaviria</taxon>
        <taxon>Heunggongvirae</taxon>
        <taxon>Uroviricota</taxon>
        <taxon>Caudoviricetes</taxon>
        <taxon>Emperorvirus</taxon>
        <taxon>Emperorvirus sallyspecial</taxon>
    </lineage>
</organism>
<keyword evidence="1" id="KW-0175">Coiled coil</keyword>
<evidence type="ECO:0000313" key="3">
    <source>
        <dbReference type="Proteomes" id="UP000241541"/>
    </source>
</evidence>
<proteinExistence type="predicted"/>
<protein>
    <recommendedName>
        <fullName evidence="4">Minor tail protein</fullName>
    </recommendedName>
</protein>
<feature type="coiled-coil region" evidence="1">
    <location>
        <begin position="11"/>
        <end position="38"/>
    </location>
</feature>